<sequence length="559" mass="59565">MTSISDLSLGLPSDIQADVASINEGADDLDRLCRTMLGDSETVDAGFRASAGEFTDLIAWDIVTAASTELMAWEEAAKSLTYGAATLRLWAGDIKDYRLARAGIERRWEEAVSNAEAAVSRIGSRPDMHGSLTSGAFETAKVEELEALRADLLSEHTKHWDTLMDQADQTKTDLRDGPGPSTLERLLGAGLLTGAQLSRFSDTVPGMVPDLPSEGESPAVVGLWWSSMTEDEQRQALKEHGELLRALDGIPVTVRDELNRGFLQEEISRLEEEVAEAEEWRDAAMGPWPTGGAWGTYHAMKGLEDVQGELDTLTTLRSRLEDPNADRYLLSLDTEGRGRAIVSSGNPDTADGVATLVPGTTTTWQSVNGLIGRSDALLESATDADEDGEHAVVTWVGYDAPNFVEAAFSGRAEGAVDELSGFQEGLRVTHQNTSPSHNTVIGHSYGSTVVGHTAQGDDGLDADDIVLVGSPGSNADHVSELGFAPDDVHTSTAENDGISMVTGFTHGPDPTAPGFGATVFDSDPGSEGGSWPLGDAHSEYFDRNSASLEYMGEVIAGQR</sequence>
<dbReference type="InterPro" id="IPR010427">
    <property type="entry name" value="DUF1023"/>
</dbReference>
<keyword evidence="2" id="KW-0378">Hydrolase</keyword>
<protein>
    <submittedName>
        <fullName evidence="2">Alpha/beta hydrolase</fullName>
    </submittedName>
</protein>
<accession>A0A7K2IV73</accession>
<organism evidence="2 3">
    <name type="scientific">Nocardiopsis alba</name>
    <dbReference type="NCBI Taxonomy" id="53437"/>
    <lineage>
        <taxon>Bacteria</taxon>
        <taxon>Bacillati</taxon>
        <taxon>Actinomycetota</taxon>
        <taxon>Actinomycetes</taxon>
        <taxon>Streptosporangiales</taxon>
        <taxon>Nocardiopsidaceae</taxon>
        <taxon>Nocardiopsis</taxon>
    </lineage>
</organism>
<evidence type="ECO:0000313" key="2">
    <source>
        <dbReference type="EMBL" id="MYR33872.1"/>
    </source>
</evidence>
<evidence type="ECO:0000259" key="1">
    <source>
        <dbReference type="Pfam" id="PF06259"/>
    </source>
</evidence>
<evidence type="ECO:0000313" key="3">
    <source>
        <dbReference type="Proteomes" id="UP000467124"/>
    </source>
</evidence>
<reference evidence="2 3" key="1">
    <citation type="journal article" date="2019" name="Nat. Commun.">
        <title>The antimicrobial potential of Streptomyces from insect microbiomes.</title>
        <authorList>
            <person name="Chevrette M.G."/>
            <person name="Carlson C.M."/>
            <person name="Ortega H.E."/>
            <person name="Thomas C."/>
            <person name="Ananiev G.E."/>
            <person name="Barns K.J."/>
            <person name="Book A.J."/>
            <person name="Cagnazzo J."/>
            <person name="Carlos C."/>
            <person name="Flanigan W."/>
            <person name="Grubbs K.J."/>
            <person name="Horn H.A."/>
            <person name="Hoffmann F.M."/>
            <person name="Klassen J.L."/>
            <person name="Knack J.J."/>
            <person name="Lewin G.R."/>
            <person name="McDonald B.R."/>
            <person name="Muller L."/>
            <person name="Melo W.G.P."/>
            <person name="Pinto-Tomas A.A."/>
            <person name="Schmitz A."/>
            <person name="Wendt-Pienkowski E."/>
            <person name="Wildman S."/>
            <person name="Zhao M."/>
            <person name="Zhang F."/>
            <person name="Bugni T.S."/>
            <person name="Andes D.R."/>
            <person name="Pupo M.T."/>
            <person name="Currie C.R."/>
        </authorList>
    </citation>
    <scope>NUCLEOTIDE SEQUENCE [LARGE SCALE GENOMIC DNA]</scope>
    <source>
        <strain evidence="2 3">SID5840</strain>
    </source>
</reference>
<dbReference type="GO" id="GO:0016787">
    <property type="term" value="F:hydrolase activity"/>
    <property type="evidence" value="ECO:0007669"/>
    <property type="project" value="UniProtKB-KW"/>
</dbReference>
<proteinExistence type="predicted"/>
<dbReference type="RefSeq" id="WP_161111338.1">
    <property type="nucleotide sequence ID" value="NZ_WWHY01000001.1"/>
</dbReference>
<dbReference type="EMBL" id="WWHY01000001">
    <property type="protein sequence ID" value="MYR33872.1"/>
    <property type="molecule type" value="Genomic_DNA"/>
</dbReference>
<dbReference type="AlphaFoldDB" id="A0A7K2IV73"/>
<dbReference type="Pfam" id="PF06259">
    <property type="entry name" value="Abhydrolase_8"/>
    <property type="match status" value="1"/>
</dbReference>
<gene>
    <name evidence="2" type="ORF">GTW20_16815</name>
</gene>
<name>A0A7K2IV73_9ACTN</name>
<comment type="caution">
    <text evidence="2">The sequence shown here is derived from an EMBL/GenBank/DDBJ whole genome shotgun (WGS) entry which is preliminary data.</text>
</comment>
<feature type="domain" description="DUF1023" evidence="1">
    <location>
        <begin position="333"/>
        <end position="502"/>
    </location>
</feature>
<dbReference type="Proteomes" id="UP000467124">
    <property type="component" value="Unassembled WGS sequence"/>
</dbReference>